<comment type="function">
    <text evidence="7">This protein is part of the stalk that links CF(0) to CF(1). It either transmits conformational changes from CF(0) to CF(1) or is implicated in proton conduction.</text>
</comment>
<dbReference type="RefSeq" id="WP_378754141.1">
    <property type="nucleotide sequence ID" value="NZ_JBHSSV010000030.1"/>
</dbReference>
<gene>
    <name evidence="7" type="primary">atpH</name>
    <name evidence="8" type="ORF">ACFQZV_11830</name>
</gene>
<accession>A0ABW2ZTI1</accession>
<dbReference type="NCBIfam" id="TIGR01145">
    <property type="entry name" value="ATP_synt_delta"/>
    <property type="match status" value="1"/>
</dbReference>
<reference evidence="9" key="1">
    <citation type="journal article" date="2019" name="Int. J. Syst. Evol. Microbiol.">
        <title>The Global Catalogue of Microorganisms (GCM) 10K type strain sequencing project: providing services to taxonomists for standard genome sequencing and annotation.</title>
        <authorList>
            <consortium name="The Broad Institute Genomics Platform"/>
            <consortium name="The Broad Institute Genome Sequencing Center for Infectious Disease"/>
            <person name="Wu L."/>
            <person name="Ma J."/>
        </authorList>
    </citation>
    <scope>NUCLEOTIDE SEQUENCE [LARGE SCALE GENOMIC DNA]</scope>
    <source>
        <strain evidence="9">CCUG 50754</strain>
    </source>
</reference>
<keyword evidence="9" id="KW-1185">Reference proteome</keyword>
<keyword evidence="5 7" id="KW-0472">Membrane</keyword>
<sequence length="263" mass="26932">MGSATTQASAAAGAALTAASGVDLTVARELFAAARTVGDSSQLSGALADSAAAPAARRKVVTDVFGSAFAPTTMSLLSTIVDQRWSSAADLVDGIEEIAVRAAAVADSSVDVEGELFRFSRTVAANPELELALGSRLGDTSAKGTLVSTLLEGRASDATTLIASSLVQQPRERRVRQLLARAERLVADQRGRTVATVVTAVPLSEAQATRLTATLSARYGSAVALNTVVDPSVVGGLRVQIADDVIDASVSSRLADLRQRLAG</sequence>
<evidence type="ECO:0000256" key="1">
    <source>
        <dbReference type="ARBA" id="ARBA00004370"/>
    </source>
</evidence>
<evidence type="ECO:0000256" key="2">
    <source>
        <dbReference type="ARBA" id="ARBA00022448"/>
    </source>
</evidence>
<keyword evidence="4 7" id="KW-0406">Ion transport</keyword>
<protein>
    <recommendedName>
        <fullName evidence="7">ATP synthase subunit delta</fullName>
    </recommendedName>
    <alternativeName>
        <fullName evidence="7">ATP synthase F(1) sector subunit delta</fullName>
    </alternativeName>
    <alternativeName>
        <fullName evidence="7">F-type ATPase subunit delta</fullName>
        <shortName evidence="7">F-ATPase subunit delta</shortName>
    </alternativeName>
</protein>
<dbReference type="Pfam" id="PF00213">
    <property type="entry name" value="OSCP"/>
    <property type="match status" value="1"/>
</dbReference>
<evidence type="ECO:0000256" key="6">
    <source>
        <dbReference type="ARBA" id="ARBA00023310"/>
    </source>
</evidence>
<evidence type="ECO:0000256" key="7">
    <source>
        <dbReference type="HAMAP-Rule" id="MF_01416"/>
    </source>
</evidence>
<keyword evidence="3 7" id="KW-0375">Hydrogen ion transport</keyword>
<dbReference type="EMBL" id="JBHTIM010000001">
    <property type="protein sequence ID" value="MFD0781982.1"/>
    <property type="molecule type" value="Genomic_DNA"/>
</dbReference>
<dbReference type="InterPro" id="IPR000711">
    <property type="entry name" value="ATPase_OSCP/dsu"/>
</dbReference>
<dbReference type="NCBIfam" id="NF009967">
    <property type="entry name" value="PRK13430.1"/>
    <property type="match status" value="1"/>
</dbReference>
<evidence type="ECO:0000256" key="3">
    <source>
        <dbReference type="ARBA" id="ARBA00022781"/>
    </source>
</evidence>
<comment type="similarity">
    <text evidence="7">Belongs to the ATPase delta chain family.</text>
</comment>
<comment type="caution">
    <text evidence="8">The sequence shown here is derived from an EMBL/GenBank/DDBJ whole genome shotgun (WGS) entry which is preliminary data.</text>
</comment>
<evidence type="ECO:0000313" key="9">
    <source>
        <dbReference type="Proteomes" id="UP001597042"/>
    </source>
</evidence>
<evidence type="ECO:0000256" key="4">
    <source>
        <dbReference type="ARBA" id="ARBA00023065"/>
    </source>
</evidence>
<evidence type="ECO:0000313" key="8">
    <source>
        <dbReference type="EMBL" id="MFD0781982.1"/>
    </source>
</evidence>
<name>A0ABW2ZTI1_9MICO</name>
<dbReference type="PRINTS" id="PR00125">
    <property type="entry name" value="ATPASEDELTA"/>
</dbReference>
<dbReference type="HAMAP" id="MF_01416">
    <property type="entry name" value="ATP_synth_delta_bact"/>
    <property type="match status" value="1"/>
</dbReference>
<evidence type="ECO:0000256" key="5">
    <source>
        <dbReference type="ARBA" id="ARBA00023136"/>
    </source>
</evidence>
<organism evidence="8 9">
    <name type="scientific">Microbacterium koreense</name>
    <dbReference type="NCBI Taxonomy" id="323761"/>
    <lineage>
        <taxon>Bacteria</taxon>
        <taxon>Bacillati</taxon>
        <taxon>Actinomycetota</taxon>
        <taxon>Actinomycetes</taxon>
        <taxon>Micrococcales</taxon>
        <taxon>Microbacteriaceae</taxon>
        <taxon>Microbacterium</taxon>
    </lineage>
</organism>
<keyword evidence="2 7" id="KW-0813">Transport</keyword>
<comment type="function">
    <text evidence="7">F(1)F(0) ATP synthase produces ATP from ADP in the presence of a proton or sodium gradient. F-type ATPases consist of two structural domains, F(1) containing the extramembraneous catalytic core and F(0) containing the membrane proton channel, linked together by a central stalk and a peripheral stalk. During catalysis, ATP synthesis in the catalytic domain of F(1) is coupled via a rotary mechanism of the central stalk subunits to proton translocation.</text>
</comment>
<keyword evidence="7" id="KW-0139">CF(1)</keyword>
<proteinExistence type="inferred from homology"/>
<keyword evidence="7" id="KW-1003">Cell membrane</keyword>
<comment type="subcellular location">
    <subcellularLocation>
        <location evidence="7">Cell membrane</location>
        <topology evidence="7">Peripheral membrane protein</topology>
    </subcellularLocation>
    <subcellularLocation>
        <location evidence="1">Membrane</location>
    </subcellularLocation>
</comment>
<dbReference type="Proteomes" id="UP001597042">
    <property type="component" value="Unassembled WGS sequence"/>
</dbReference>
<dbReference type="PANTHER" id="PTHR11910">
    <property type="entry name" value="ATP SYNTHASE DELTA CHAIN"/>
    <property type="match status" value="1"/>
</dbReference>
<keyword evidence="6 7" id="KW-0066">ATP synthesis</keyword>